<protein>
    <submittedName>
        <fullName evidence="1">Uncharacterized protein</fullName>
    </submittedName>
</protein>
<sequence length="288" mass="32592">MYQNTICLRGHAEFIPEENENSPPRGMGVTGVSNVFVKLEVLGSDVKTNPIYLVKKADYNALSQLLRSAAINVCLNEENQNLLSVKSNIKDPIHKSTNIYDELLVQTDKDSASVIALLNERLAAGKYSHRDIFSCENHEELMIAFPSFSDKKIFPHLIELSYKINKGLHAMEPSKTIVFYQGPDSVDKFKTIDKLIFPRNLFNQQNTAYECLRHILAGADSAIRSLDGNARFLYALGLHRLLECIKHENFPTLTRERIDTVAQEFPYLINLGKSMVTLYPELQKSGDK</sequence>
<dbReference type="EMBL" id="CP157947">
    <property type="protein sequence ID" value="XBS71424.1"/>
    <property type="molecule type" value="Genomic_DNA"/>
</dbReference>
<accession>A0AAU7QE42</accession>
<gene>
    <name evidence="1" type="ORF">ABK905_11100</name>
</gene>
<reference evidence="1" key="1">
    <citation type="submission" date="2024-06" db="EMBL/GenBank/DDBJ databases">
        <authorList>
            <person name="Coelho C."/>
            <person name="Bento M."/>
            <person name="Garcia E."/>
            <person name="Camelo A."/>
            <person name="Brandao I."/>
            <person name="Espirito Santo C."/>
            <person name="Trovao J."/>
            <person name="Verissimo A."/>
            <person name="Costa J."/>
            <person name="Tiago I."/>
        </authorList>
    </citation>
    <scope>NUCLEOTIDE SEQUENCE</scope>
    <source>
        <strain evidence="1">KWT182</strain>
    </source>
</reference>
<proteinExistence type="predicted"/>
<name>A0AAU7QE42_9GAMM</name>
<organism evidence="1">
    <name type="scientific">Acerihabitans sp. KWT182</name>
    <dbReference type="NCBI Taxonomy" id="3157919"/>
    <lineage>
        <taxon>Bacteria</taxon>
        <taxon>Pseudomonadati</taxon>
        <taxon>Pseudomonadota</taxon>
        <taxon>Gammaproteobacteria</taxon>
        <taxon>Enterobacterales</taxon>
        <taxon>Pectobacteriaceae</taxon>
        <taxon>Acerihabitans</taxon>
    </lineage>
</organism>
<dbReference type="AlphaFoldDB" id="A0AAU7QE42"/>
<evidence type="ECO:0000313" key="1">
    <source>
        <dbReference type="EMBL" id="XBS71424.1"/>
    </source>
</evidence>